<evidence type="ECO:0000256" key="1">
    <source>
        <dbReference type="ARBA" id="ARBA00022763"/>
    </source>
</evidence>
<keyword evidence="1" id="KW-0227">DNA damage</keyword>
<dbReference type="Pfam" id="PF12705">
    <property type="entry name" value="PDDEXK_1"/>
    <property type="match status" value="1"/>
</dbReference>
<dbReference type="EMBL" id="CP031165">
    <property type="protein sequence ID" value="AXV05934.1"/>
    <property type="molecule type" value="Genomic_DNA"/>
</dbReference>
<dbReference type="RefSeq" id="WP_164709993.1">
    <property type="nucleotide sequence ID" value="NZ_CP031165.1"/>
</dbReference>
<name>A0A346XUN7_9ACTN</name>
<keyword evidence="2" id="KW-0067">ATP-binding</keyword>
<dbReference type="KEGG" id="euz:DVS28_a1234"/>
<accession>A0A346XUN7</accession>
<keyword evidence="2" id="KW-0347">Helicase</keyword>
<dbReference type="InterPro" id="IPR038726">
    <property type="entry name" value="PDDEXK_AddAB-type"/>
</dbReference>
<dbReference type="AlphaFoldDB" id="A0A346XUN7"/>
<dbReference type="InterPro" id="IPR011604">
    <property type="entry name" value="PDDEXK-like_dom_sf"/>
</dbReference>
<evidence type="ECO:0000256" key="3">
    <source>
        <dbReference type="ARBA" id="ARBA00023204"/>
    </source>
</evidence>
<evidence type="ECO:0000313" key="6">
    <source>
        <dbReference type="Proteomes" id="UP000264006"/>
    </source>
</evidence>
<dbReference type="GO" id="GO:0006281">
    <property type="term" value="P:DNA repair"/>
    <property type="evidence" value="ECO:0007669"/>
    <property type="project" value="UniProtKB-KW"/>
</dbReference>
<proteinExistence type="predicted"/>
<keyword evidence="6" id="KW-1185">Reference proteome</keyword>
<dbReference type="Proteomes" id="UP000264006">
    <property type="component" value="Chromosome"/>
</dbReference>
<evidence type="ECO:0000313" key="5">
    <source>
        <dbReference type="EMBL" id="AXV05934.1"/>
    </source>
</evidence>
<dbReference type="Gene3D" id="3.90.320.10">
    <property type="match status" value="1"/>
</dbReference>
<sequence>MTDGGAVPGGTVVGGLDLDELAPAQRRMVEGLMAVGTPRPPFDPERAGRIRAMVESRIAEAVEGRPADAQRVVLGKTKLDALGCDGRYLDMLATPFEWSAPTVRGQLVHGSIELDHQTGRQHTVVDLMDDSWEQFRHSGDSALAFTSDLTHLESERMKADAVTAVEEFRAVFPPLPRSWSMVWEPTIAARFGAGAVTVKGKPDLVLGRPHPNERRMLLADLKTGARSGKDRADMRIYALLATLKYGQAPFRVATVYIDEGAFEHEDVTDDVLEAAARMLAERLNTALRLTDRPEAVHLTAGPACRWCGLAPTCPEKQRWDDERADTAAEALPF</sequence>
<organism evidence="5 6">
    <name type="scientific">Euzebya pacifica</name>
    <dbReference type="NCBI Taxonomy" id="1608957"/>
    <lineage>
        <taxon>Bacteria</taxon>
        <taxon>Bacillati</taxon>
        <taxon>Actinomycetota</taxon>
        <taxon>Nitriliruptoria</taxon>
        <taxon>Euzebyales</taxon>
    </lineage>
</organism>
<evidence type="ECO:0000256" key="2">
    <source>
        <dbReference type="ARBA" id="ARBA00022806"/>
    </source>
</evidence>
<keyword evidence="3" id="KW-0234">DNA repair</keyword>
<protein>
    <recommendedName>
        <fullName evidence="4">PD-(D/E)XK endonuclease-like domain-containing protein</fullName>
    </recommendedName>
</protein>
<gene>
    <name evidence="5" type="ORF">DVS28_a1234</name>
</gene>
<feature type="domain" description="PD-(D/E)XK endonuclease-like" evidence="4">
    <location>
        <begin position="88"/>
        <end position="314"/>
    </location>
</feature>
<keyword evidence="2" id="KW-0378">Hydrolase</keyword>
<keyword evidence="2" id="KW-0547">Nucleotide-binding</keyword>
<dbReference type="GO" id="GO:0004386">
    <property type="term" value="F:helicase activity"/>
    <property type="evidence" value="ECO:0007669"/>
    <property type="project" value="UniProtKB-KW"/>
</dbReference>
<reference evidence="5 6" key="1">
    <citation type="submission" date="2018-09" db="EMBL/GenBank/DDBJ databases">
        <title>Complete genome sequence of Euzebya sp. DY32-46 isolated from seawater of Pacific Ocean.</title>
        <authorList>
            <person name="Xu L."/>
            <person name="Wu Y.-H."/>
            <person name="Xu X.-W."/>
        </authorList>
    </citation>
    <scope>NUCLEOTIDE SEQUENCE [LARGE SCALE GENOMIC DNA]</scope>
    <source>
        <strain evidence="5 6">DY32-46</strain>
    </source>
</reference>
<evidence type="ECO:0000259" key="4">
    <source>
        <dbReference type="Pfam" id="PF12705"/>
    </source>
</evidence>